<dbReference type="AlphaFoldDB" id="A0A8E7B256"/>
<evidence type="ECO:0000313" key="2">
    <source>
        <dbReference type="Proteomes" id="UP000680656"/>
    </source>
</evidence>
<evidence type="ECO:0000313" key="1">
    <source>
        <dbReference type="EMBL" id="QVV89469.1"/>
    </source>
</evidence>
<protein>
    <submittedName>
        <fullName evidence="1">Uncharacterized protein</fullName>
    </submittedName>
</protein>
<proteinExistence type="predicted"/>
<dbReference type="Proteomes" id="UP000680656">
    <property type="component" value="Chromosome"/>
</dbReference>
<accession>A0A8E7B256</accession>
<organism evidence="1 2">
    <name type="scientific">Methanospirillum purgamenti</name>
    <dbReference type="NCBI Taxonomy" id="2834276"/>
    <lineage>
        <taxon>Archaea</taxon>
        <taxon>Methanobacteriati</taxon>
        <taxon>Methanobacteriota</taxon>
        <taxon>Stenosarchaea group</taxon>
        <taxon>Methanomicrobia</taxon>
        <taxon>Methanomicrobiales</taxon>
        <taxon>Methanospirillaceae</taxon>
        <taxon>Methanospirillum</taxon>
    </lineage>
</organism>
<dbReference type="RefSeq" id="WP_214420263.1">
    <property type="nucleotide sequence ID" value="NZ_CP075546.1"/>
</dbReference>
<gene>
    <name evidence="1" type="ORF">KHC33_02820</name>
</gene>
<reference evidence="1 2" key="1">
    <citation type="submission" date="2021-05" db="EMBL/GenBank/DDBJ databases">
        <title>A novel Methanospirillum isolate from a pyrite-forming mixed culture.</title>
        <authorList>
            <person name="Bunk B."/>
            <person name="Sproer C."/>
            <person name="Spring S."/>
            <person name="Pester M."/>
        </authorList>
    </citation>
    <scope>NUCLEOTIDE SEQUENCE [LARGE SCALE GENOMIC DNA]</scope>
    <source>
        <strain evidence="1 2">J.3.6.1-F.2.7.3</strain>
    </source>
</reference>
<keyword evidence="2" id="KW-1185">Reference proteome</keyword>
<sequence>MNAYELRRVSVVLLIILVLLTGWASAVRPTSALYDQTGITTSIDATCIGTLLVNHDMEWQQTNLPGGDLANNTLTPDETRAIFTYRENTLAATGTTKYTKEYNMDGSNVSEGRDNLYARHTVNYEADQSQSGTMLWDEEATITSAGAATTLDDVGRCVFAGGTGSNAAGFRGTVAAGSAMNVQEVAAVTTVGGRAISESSTVPVNLRYGFDAQGLGTNANNTLGVGAAEVFMETDFETYDGTFLDSNLTTKISDRQRTVARGLFDLAQTHEYSSTT</sequence>
<dbReference type="KEGG" id="mrtj:KHC33_02820"/>
<dbReference type="GeneID" id="65566601"/>
<name>A0A8E7B256_9EURY</name>
<dbReference type="EMBL" id="CP075546">
    <property type="protein sequence ID" value="QVV89469.1"/>
    <property type="molecule type" value="Genomic_DNA"/>
</dbReference>